<dbReference type="OrthoDB" id="6132789at2759"/>
<dbReference type="Pfam" id="PF01822">
    <property type="entry name" value="WSC"/>
    <property type="match status" value="1"/>
</dbReference>
<dbReference type="PANTHER" id="PTHR45964">
    <property type="entry name" value="WSCD FAMILY MEMBER CG9164"/>
    <property type="match status" value="1"/>
</dbReference>
<evidence type="ECO:0000313" key="4">
    <source>
        <dbReference type="Proteomes" id="UP000507470"/>
    </source>
</evidence>
<name>A0A6J8EIT0_MYTCO</name>
<evidence type="ECO:0000259" key="2">
    <source>
        <dbReference type="PROSITE" id="PS51212"/>
    </source>
</evidence>
<dbReference type="InterPro" id="IPR051589">
    <property type="entry name" value="Sialate-O-sulfotransferase"/>
</dbReference>
<feature type="domain" description="WSC" evidence="2">
    <location>
        <begin position="71"/>
        <end position="166"/>
    </location>
</feature>
<organism evidence="3 4">
    <name type="scientific">Mytilus coruscus</name>
    <name type="common">Sea mussel</name>
    <dbReference type="NCBI Taxonomy" id="42192"/>
    <lineage>
        <taxon>Eukaryota</taxon>
        <taxon>Metazoa</taxon>
        <taxon>Spiralia</taxon>
        <taxon>Lophotrochozoa</taxon>
        <taxon>Mollusca</taxon>
        <taxon>Bivalvia</taxon>
        <taxon>Autobranchia</taxon>
        <taxon>Pteriomorphia</taxon>
        <taxon>Mytilida</taxon>
        <taxon>Mytiloidea</taxon>
        <taxon>Mytilidae</taxon>
        <taxon>Mytilinae</taxon>
        <taxon>Mytilus</taxon>
    </lineage>
</organism>
<reference evidence="3 4" key="1">
    <citation type="submission" date="2020-06" db="EMBL/GenBank/DDBJ databases">
        <authorList>
            <person name="Li R."/>
            <person name="Bekaert M."/>
        </authorList>
    </citation>
    <scope>NUCLEOTIDE SEQUENCE [LARGE SCALE GENOMIC DNA]</scope>
    <source>
        <strain evidence="4">wild</strain>
    </source>
</reference>
<dbReference type="EMBL" id="CACVKT020009047">
    <property type="protein sequence ID" value="CAC5419622.1"/>
    <property type="molecule type" value="Genomic_DNA"/>
</dbReference>
<sequence>MNFETENGRRVVPNVKSTSIKTVSSVACTSSCTLNEDCCLSSYDKTYKECQLVTECNPEIEPWQNGIVMRKKGYVGCYTDCGLNGERILDDKVTTWIYDLSSEKCNNLCQGYRYHGLQNENECFCGNNMVTLTNPRAPERECNEACTGEKTQMCGGNCRISVYYVHV</sequence>
<dbReference type="InterPro" id="IPR002889">
    <property type="entry name" value="WSC_carb-bd"/>
</dbReference>
<dbReference type="PROSITE" id="PS51212">
    <property type="entry name" value="WSC"/>
    <property type="match status" value="1"/>
</dbReference>
<dbReference type="SMART" id="SM00321">
    <property type="entry name" value="WSC"/>
    <property type="match status" value="1"/>
</dbReference>
<evidence type="ECO:0000313" key="3">
    <source>
        <dbReference type="EMBL" id="CAC5419622.1"/>
    </source>
</evidence>
<accession>A0A6J8EIT0</accession>
<dbReference type="Proteomes" id="UP000507470">
    <property type="component" value="Unassembled WGS sequence"/>
</dbReference>
<gene>
    <name evidence="3" type="ORF">MCOR_51938</name>
</gene>
<dbReference type="AlphaFoldDB" id="A0A6J8EIT0"/>
<protein>
    <recommendedName>
        <fullName evidence="2">WSC domain-containing protein</fullName>
    </recommendedName>
</protein>
<keyword evidence="4" id="KW-1185">Reference proteome</keyword>
<dbReference type="PANTHER" id="PTHR45964:SF9">
    <property type="entry name" value="SULFOTRANSFERASE"/>
    <property type="match status" value="1"/>
</dbReference>
<evidence type="ECO:0000256" key="1">
    <source>
        <dbReference type="ARBA" id="ARBA00022737"/>
    </source>
</evidence>
<keyword evidence="1" id="KW-0677">Repeat</keyword>
<proteinExistence type="predicted"/>